<comment type="caution">
    <text evidence="1">The sequence shown here is derived from an EMBL/GenBank/DDBJ whole genome shotgun (WGS) entry which is preliminary data.</text>
</comment>
<dbReference type="EMBL" id="BSYO01000027">
    <property type="protein sequence ID" value="GMH24227.1"/>
    <property type="molecule type" value="Genomic_DNA"/>
</dbReference>
<proteinExistence type="predicted"/>
<dbReference type="Proteomes" id="UP001279734">
    <property type="component" value="Unassembled WGS sequence"/>
</dbReference>
<organism evidence="1 2">
    <name type="scientific">Nepenthes gracilis</name>
    <name type="common">Slender pitcher plant</name>
    <dbReference type="NCBI Taxonomy" id="150966"/>
    <lineage>
        <taxon>Eukaryota</taxon>
        <taxon>Viridiplantae</taxon>
        <taxon>Streptophyta</taxon>
        <taxon>Embryophyta</taxon>
        <taxon>Tracheophyta</taxon>
        <taxon>Spermatophyta</taxon>
        <taxon>Magnoliopsida</taxon>
        <taxon>eudicotyledons</taxon>
        <taxon>Gunneridae</taxon>
        <taxon>Pentapetalae</taxon>
        <taxon>Caryophyllales</taxon>
        <taxon>Nepenthaceae</taxon>
        <taxon>Nepenthes</taxon>
    </lineage>
</organism>
<dbReference type="PANTHER" id="PTHR16212:SF4">
    <property type="entry name" value="FOCADHESIN"/>
    <property type="match status" value="1"/>
</dbReference>
<dbReference type="PANTHER" id="PTHR16212">
    <property type="entry name" value="FOCADHESIN FAMILY MEMBER"/>
    <property type="match status" value="1"/>
</dbReference>
<dbReference type="InterPro" id="IPR045163">
    <property type="entry name" value="Focadhesin/RST1"/>
</dbReference>
<reference evidence="1" key="1">
    <citation type="submission" date="2023-05" db="EMBL/GenBank/DDBJ databases">
        <title>Nepenthes gracilis genome sequencing.</title>
        <authorList>
            <person name="Fukushima K."/>
        </authorList>
    </citation>
    <scope>NUCLEOTIDE SEQUENCE</scope>
    <source>
        <strain evidence="1">SING2019-196</strain>
    </source>
</reference>
<evidence type="ECO:0000313" key="1">
    <source>
        <dbReference type="EMBL" id="GMH24227.1"/>
    </source>
</evidence>
<dbReference type="GO" id="GO:0060147">
    <property type="term" value="P:regulation of post-transcriptional gene silencing"/>
    <property type="evidence" value="ECO:0007669"/>
    <property type="project" value="InterPro"/>
</dbReference>
<gene>
    <name evidence="1" type="ORF">Nepgr_026070</name>
</gene>
<name>A0AAD3T905_NEPGR</name>
<dbReference type="AlphaFoldDB" id="A0AAD3T905"/>
<keyword evidence="2" id="KW-1185">Reference proteome</keyword>
<protein>
    <submittedName>
        <fullName evidence="1">Uncharacterized protein</fullName>
    </submittedName>
</protein>
<sequence length="616" mass="69294">MASCIGAGDLLASILNRGVHSIEVQQVKKMLELLRITYSNPYPHIIHFGGMFGVVNAMGAGAGNMFHQYSLTTSFQTIYERKESSRIMCPLLESSAFVPLLVSLIQDMFLGAQNSDNHQLRHYAAWAVSFLRHHFWSRDGHNYTNSHKNDSVSCKPVSQKFPEDSSIMQLSLWLMHFDYSQSTSILHVNTMATVLRCFSQAPALPGFDWGAVIRRTMRYEDQVAKLLPPDSVYEKGTLCEECILFSLAHANKFEQLLSLVDELTDLSRFRVLDLNLQCCVLHHLSDLIRIFASSRLEKLFNDISVYFASPISAYQTYNLCRKSSLRISCWKGICQCLGDDSLSTSSEYISSMEKCMEVLFSLLPEYRTVAMSGQNKVLCTEEWNEATRCLAKARRGLLSDLLQVSEIDLIQRDDYFSVIAKKILVRAWLVRLGSLPLTELGKLKNVYILNTGSHDLWDVHVGVVTALQLADGGVQRQWLIDVLEISCITKYPSTALRFLGLLSGSCCRYMPFLILDPKTVLSDLPLTLSSLLSTPNWSTVAETAVSYLWASTERVHEWATSLASGSEAPSLQLQPIDQSENEMADFLLLVMHSACVSLKEYLPLDKKLKLANMAVR</sequence>
<accession>A0AAD3T905</accession>
<evidence type="ECO:0000313" key="2">
    <source>
        <dbReference type="Proteomes" id="UP001279734"/>
    </source>
</evidence>